<dbReference type="Gene3D" id="3.30.530.20">
    <property type="match status" value="1"/>
</dbReference>
<dbReference type="CDD" id="cd07817">
    <property type="entry name" value="SRPBCC_8"/>
    <property type="match status" value="1"/>
</dbReference>
<keyword evidence="3" id="KW-1185">Reference proteome</keyword>
<dbReference type="Pfam" id="PF03364">
    <property type="entry name" value="Polyketide_cyc"/>
    <property type="match status" value="1"/>
</dbReference>
<dbReference type="InterPro" id="IPR005031">
    <property type="entry name" value="COQ10_START"/>
</dbReference>
<proteinExistence type="predicted"/>
<dbReference type="RefSeq" id="WP_195172200.1">
    <property type="nucleotide sequence ID" value="NZ_CP062983.1"/>
</dbReference>
<evidence type="ECO:0000313" key="2">
    <source>
        <dbReference type="EMBL" id="QPC84136.1"/>
    </source>
</evidence>
<dbReference type="InterPro" id="IPR023393">
    <property type="entry name" value="START-like_dom_sf"/>
</dbReference>
<dbReference type="KEGG" id="pmet:G4Y79_07115"/>
<dbReference type="InterPro" id="IPR047137">
    <property type="entry name" value="ORF3"/>
</dbReference>
<sequence>MARFEQSIDVNVPLSVAYNQWTQFEDFPRFMEGVEEVRQITDEMIFWHAEIAGVEQKWHAKITEQTPDQRIAWTSTSGARNAGVVTFHYIDEDTTRVMFQIEYDPSGFIENVGAALGMVERRMAGDLERFKEFLEKRKMPTGGWRGKID</sequence>
<reference evidence="2 3" key="1">
    <citation type="submission" date="2020-02" db="EMBL/GenBank/DDBJ databases">
        <authorList>
            <person name="Zheng R.K."/>
            <person name="Sun C.M."/>
        </authorList>
    </citation>
    <scope>NUCLEOTIDE SEQUENCE [LARGE SCALE GENOMIC DNA]</scope>
    <source>
        <strain evidence="3">rifampicinis</strain>
    </source>
</reference>
<dbReference type="Proteomes" id="UP000594468">
    <property type="component" value="Chromosome"/>
</dbReference>
<organism evidence="2 3">
    <name type="scientific">Phototrophicus methaneseepsis</name>
    <dbReference type="NCBI Taxonomy" id="2710758"/>
    <lineage>
        <taxon>Bacteria</taxon>
        <taxon>Bacillati</taxon>
        <taxon>Chloroflexota</taxon>
        <taxon>Candidatus Thermofontia</taxon>
        <taxon>Phototrophicales</taxon>
        <taxon>Phototrophicaceae</taxon>
        <taxon>Phototrophicus</taxon>
    </lineage>
</organism>
<gene>
    <name evidence="2" type="ORF">G4Y79_07115</name>
</gene>
<dbReference type="EMBL" id="CP062983">
    <property type="protein sequence ID" value="QPC84136.1"/>
    <property type="molecule type" value="Genomic_DNA"/>
</dbReference>
<accession>A0A7S8IFZ7</accession>
<name>A0A7S8IFZ7_9CHLR</name>
<dbReference type="AlphaFoldDB" id="A0A7S8IFZ7"/>
<evidence type="ECO:0000313" key="3">
    <source>
        <dbReference type="Proteomes" id="UP000594468"/>
    </source>
</evidence>
<evidence type="ECO:0000259" key="1">
    <source>
        <dbReference type="Pfam" id="PF03364"/>
    </source>
</evidence>
<feature type="domain" description="Coenzyme Q-binding protein COQ10 START" evidence="1">
    <location>
        <begin position="10"/>
        <end position="130"/>
    </location>
</feature>
<dbReference type="SUPFAM" id="SSF55961">
    <property type="entry name" value="Bet v1-like"/>
    <property type="match status" value="1"/>
</dbReference>
<protein>
    <submittedName>
        <fullName evidence="2">SRPBCC family protein</fullName>
    </submittedName>
</protein>
<dbReference type="PANTHER" id="PTHR33824:SF7">
    <property type="entry name" value="POLYKETIDE CYCLASE_DEHYDRASE AND LIPID TRANSPORT SUPERFAMILY PROTEIN"/>
    <property type="match status" value="1"/>
</dbReference>
<dbReference type="PANTHER" id="PTHR33824">
    <property type="entry name" value="POLYKETIDE CYCLASE/DEHYDRASE AND LIPID TRANSPORT SUPERFAMILY PROTEIN"/>
    <property type="match status" value="1"/>
</dbReference>